<evidence type="ECO:0000313" key="2">
    <source>
        <dbReference type="Proteomes" id="UP000061660"/>
    </source>
</evidence>
<accession>A0A0U2W449</accession>
<dbReference type="STRING" id="162209.IJ22_29750"/>
<dbReference type="EMBL" id="CP013652">
    <property type="protein sequence ID" value="ALS23348.1"/>
    <property type="molecule type" value="Genomic_DNA"/>
</dbReference>
<dbReference type="PATRIC" id="fig|162209.4.peg.3172"/>
<gene>
    <name evidence="1" type="ORF">IJ22_29750</name>
</gene>
<organism evidence="1 2">
    <name type="scientific">Paenibacillus naphthalenovorans</name>
    <dbReference type="NCBI Taxonomy" id="162209"/>
    <lineage>
        <taxon>Bacteria</taxon>
        <taxon>Bacillati</taxon>
        <taxon>Bacillota</taxon>
        <taxon>Bacilli</taxon>
        <taxon>Bacillales</taxon>
        <taxon>Paenibacillaceae</taxon>
        <taxon>Paenibacillus</taxon>
    </lineage>
</organism>
<evidence type="ECO:0000313" key="1">
    <source>
        <dbReference type="EMBL" id="ALS23348.1"/>
    </source>
</evidence>
<dbReference type="Proteomes" id="UP000061660">
    <property type="component" value="Chromosome"/>
</dbReference>
<reference evidence="1 2" key="2">
    <citation type="journal article" date="2016" name="Genome Announc.">
        <title>Complete Genome Sequences of Two Interactive Moderate Thermophiles, Paenibacillus napthalenovorans 32O-Y and Paenibacillus sp. 32O-W.</title>
        <authorList>
            <person name="Butler R.R.III."/>
            <person name="Wang J."/>
            <person name="Stark B.C."/>
            <person name="Pombert J.F."/>
        </authorList>
    </citation>
    <scope>NUCLEOTIDE SEQUENCE [LARGE SCALE GENOMIC DNA]</scope>
    <source>
        <strain evidence="1 2">32O-Y</strain>
    </source>
</reference>
<protein>
    <submittedName>
        <fullName evidence="1">Uncharacterized protein</fullName>
    </submittedName>
</protein>
<proteinExistence type="predicted"/>
<name>A0A0U2W449_9BACL</name>
<sequence length="70" mass="7791">MISMEREAESLITAEMVSDCSYCTMVSPDPLYKTPVYCTKYSGSCQPIQVNLAACLTCGEYKKTPIRLNL</sequence>
<keyword evidence="2" id="KW-1185">Reference proteome</keyword>
<dbReference type="RefSeq" id="WP_235594137.1">
    <property type="nucleotide sequence ID" value="NZ_CP013652.1"/>
</dbReference>
<reference evidence="2" key="1">
    <citation type="submission" date="2015-12" db="EMBL/GenBank/DDBJ databases">
        <title>Complete genome sequences of two moderately thermophilic Paenibacillus species.</title>
        <authorList>
            <person name="Butler R.III."/>
            <person name="Wang J."/>
            <person name="Stark B.C."/>
            <person name="Pombert J.-F."/>
        </authorList>
    </citation>
    <scope>NUCLEOTIDE SEQUENCE [LARGE SCALE GENOMIC DNA]</scope>
    <source>
        <strain evidence="2">32O-Y</strain>
    </source>
</reference>
<dbReference type="AlphaFoldDB" id="A0A0U2W449"/>
<dbReference type="KEGG" id="pnp:IJ22_29750"/>